<dbReference type="Gene3D" id="3.20.20.80">
    <property type="entry name" value="Glycosidases"/>
    <property type="match status" value="2"/>
</dbReference>
<organism evidence="13 14">
    <name type="scientific">Sediminibacterium roseum</name>
    <dbReference type="NCBI Taxonomy" id="1978412"/>
    <lineage>
        <taxon>Bacteria</taxon>
        <taxon>Pseudomonadati</taxon>
        <taxon>Bacteroidota</taxon>
        <taxon>Chitinophagia</taxon>
        <taxon>Chitinophagales</taxon>
        <taxon>Chitinophagaceae</taxon>
        <taxon>Sediminibacterium</taxon>
    </lineage>
</organism>
<dbReference type="Proteomes" id="UP000753802">
    <property type="component" value="Unassembled WGS sequence"/>
</dbReference>
<evidence type="ECO:0000256" key="7">
    <source>
        <dbReference type="ARBA" id="ARBA00022676"/>
    </source>
</evidence>
<comment type="catalytic activity">
    <reaction evidence="1">
        <text>Transfers a segment of a (1-&gt;4)-alpha-D-glucan to a new position in an acceptor, which may be glucose or a (1-&gt;4)-alpha-D-glucan.</text>
        <dbReference type="EC" id="2.4.1.25"/>
    </reaction>
</comment>
<evidence type="ECO:0000313" key="14">
    <source>
        <dbReference type="Proteomes" id="UP000753802"/>
    </source>
</evidence>
<evidence type="ECO:0000256" key="8">
    <source>
        <dbReference type="ARBA" id="ARBA00022679"/>
    </source>
</evidence>
<evidence type="ECO:0000256" key="11">
    <source>
        <dbReference type="ARBA" id="ARBA00031501"/>
    </source>
</evidence>
<dbReference type="InterPro" id="IPR003385">
    <property type="entry name" value="Glyco_hydro_77"/>
</dbReference>
<proteinExistence type="inferred from homology"/>
<evidence type="ECO:0000256" key="2">
    <source>
        <dbReference type="ARBA" id="ARBA00004496"/>
    </source>
</evidence>
<comment type="subcellular location">
    <subcellularLocation>
        <location evidence="2">Cytoplasm</location>
    </subcellularLocation>
</comment>
<keyword evidence="8" id="KW-0808">Transferase</keyword>
<dbReference type="SUPFAM" id="SSF49452">
    <property type="entry name" value="Starch-binding domain-like"/>
    <property type="match status" value="2"/>
</dbReference>
<dbReference type="Pfam" id="PF02446">
    <property type="entry name" value="Glyco_hydro_77"/>
    <property type="match status" value="1"/>
</dbReference>
<name>A0ABW9ZUL5_9BACT</name>
<keyword evidence="7" id="KW-0328">Glycosyltransferase</keyword>
<accession>A0ABW9ZUL5</accession>
<evidence type="ECO:0000256" key="4">
    <source>
        <dbReference type="ARBA" id="ARBA00012560"/>
    </source>
</evidence>
<keyword evidence="9" id="KW-0119">Carbohydrate metabolism</keyword>
<evidence type="ECO:0000256" key="6">
    <source>
        <dbReference type="ARBA" id="ARBA00022490"/>
    </source>
</evidence>
<evidence type="ECO:0000259" key="12">
    <source>
        <dbReference type="PROSITE" id="PS51166"/>
    </source>
</evidence>
<dbReference type="EC" id="2.4.1.25" evidence="4"/>
<dbReference type="Gene3D" id="2.60.40.10">
    <property type="entry name" value="Immunoglobulins"/>
    <property type="match status" value="2"/>
</dbReference>
<dbReference type="InterPro" id="IPR017853">
    <property type="entry name" value="GH"/>
</dbReference>
<dbReference type="SMART" id="SM01065">
    <property type="entry name" value="CBM_2"/>
    <property type="match status" value="2"/>
</dbReference>
<evidence type="ECO:0000256" key="5">
    <source>
        <dbReference type="ARBA" id="ARBA00020295"/>
    </source>
</evidence>
<keyword evidence="6" id="KW-0963">Cytoplasm</keyword>
<evidence type="ECO:0000256" key="3">
    <source>
        <dbReference type="ARBA" id="ARBA00005684"/>
    </source>
</evidence>
<dbReference type="PROSITE" id="PS51166">
    <property type="entry name" value="CBM20"/>
    <property type="match status" value="2"/>
</dbReference>
<dbReference type="InterPro" id="IPR002044">
    <property type="entry name" value="CBM20"/>
</dbReference>
<evidence type="ECO:0000256" key="9">
    <source>
        <dbReference type="ARBA" id="ARBA00023277"/>
    </source>
</evidence>
<evidence type="ECO:0000313" key="13">
    <source>
        <dbReference type="EMBL" id="NCI49924.1"/>
    </source>
</evidence>
<dbReference type="CDD" id="cd05467">
    <property type="entry name" value="CBM20"/>
    <property type="match status" value="1"/>
</dbReference>
<dbReference type="PANTHER" id="PTHR32518:SF3">
    <property type="entry name" value="4-ALPHA-GLUCANOTRANSFERASE"/>
    <property type="match status" value="1"/>
</dbReference>
<reference evidence="13 14" key="1">
    <citation type="submission" date="2020-01" db="EMBL/GenBank/DDBJ databases">
        <title>Genome analysis.</title>
        <authorList>
            <person name="Wu S."/>
            <person name="Wang G."/>
        </authorList>
    </citation>
    <scope>NUCLEOTIDE SEQUENCE [LARGE SCALE GENOMIC DNA]</scope>
    <source>
        <strain evidence="13 14">SYL130</strain>
    </source>
</reference>
<dbReference type="PANTHER" id="PTHR32518">
    <property type="match status" value="1"/>
</dbReference>
<evidence type="ECO:0000256" key="1">
    <source>
        <dbReference type="ARBA" id="ARBA00000439"/>
    </source>
</evidence>
<protein>
    <recommendedName>
        <fullName evidence="5">4-alpha-glucanotransferase</fullName>
        <ecNumber evidence="4">2.4.1.25</ecNumber>
    </recommendedName>
    <alternativeName>
        <fullName evidence="10">Amylomaltase</fullName>
    </alternativeName>
    <alternativeName>
        <fullName evidence="11">Disproportionating enzyme</fullName>
    </alternativeName>
</protein>
<comment type="similarity">
    <text evidence="3">Belongs to the disproportionating enzyme family.</text>
</comment>
<dbReference type="InterPro" id="IPR013784">
    <property type="entry name" value="Carb-bd-like_fold"/>
</dbReference>
<evidence type="ECO:0000256" key="10">
    <source>
        <dbReference type="ARBA" id="ARBA00031423"/>
    </source>
</evidence>
<dbReference type="SUPFAM" id="SSF51445">
    <property type="entry name" value="(Trans)glycosidases"/>
    <property type="match status" value="1"/>
</dbReference>
<dbReference type="EMBL" id="JAACJS010000012">
    <property type="protein sequence ID" value="NCI49924.1"/>
    <property type="molecule type" value="Genomic_DNA"/>
</dbReference>
<gene>
    <name evidence="13" type="ORF">GWC95_08325</name>
</gene>
<comment type="caution">
    <text evidence="13">The sequence shown here is derived from an EMBL/GenBank/DDBJ whole genome shotgun (WGS) entry which is preliminary data.</text>
</comment>
<sequence>MQKIIFQLRFHTHFGQEIFITGDHPLLGNNDPSQAVPLQYFSDELWYLSLDVAGAIEKKITYHYILRNADGIDDHDFGNDKTIEVDGSTARELLVIDTWNYTGYIENTFYTKPFAEVLLAANHTKVETSRPANTTHVLKVKAPLLSPGQTLCLLGSCGALANWNTGSPLLMSRAENETFFHVGVDLSAESFPIAYKYGVYDVTRNRFVCYESGDNRVLFDTVSSTRKTILHDGFAALPNTMWKGAGIAVPVFSLRSKKSFGTGEFSDLKILVDWIRTTGIKLVQVLPVNDTTATHTWTDSYPYSAISAFALHPLYMNLEMLAGSGFAKELASLEKERIRLNALPALDYEVVSKIKNDFIAKVYKQDGADAFASGGFKNFFENNKHWLVPYAAFCYLRDKNGTVDFESWPSCNSYNENSIQQLVAGHKEEIGLYYFTQFQLHVQLKEATAYARSNGIVVKGDIPIGVSRNSADAWQEPGLYNMHYQAGAPPDDFAVKGQNWGFPTYNWQRMREDGFAWWKKRFAQMNDYFDAFRIDHILGFFRIWSIPMHAVEGIMGHFVPAIPVHISEFNSQAIWFDHARYVRPFINETVLRDTFGDDDIELVKSMFLQQEKDGSYALQPAFNTQRKVEQHFAALEKDTQHNRIKQGLFDLISNVILLEAENADGQLYHFRFHMEHTSSYKHLDVQTQQQLKALYVNYFFRRQDDLWRKEALQKLPELKRVTNMLACGEDLGLIPACVPDVMKQAGLLSLEIQRMPKDDAHEFFHPNNAPYLSVVTPSTHDMSTIRGWWEEDRARTQRFFNNQLGQQGEAPEHCDTATVKAIILQHLYSPAMWCIFQLQDLLGMDENLRRNDVGAERINVPADPKHYWQYRMHVTLEELAAAVSFNTELNKFVFASGR</sequence>
<feature type="domain" description="CBM20" evidence="12">
    <location>
        <begin position="128"/>
        <end position="244"/>
    </location>
</feature>
<dbReference type="Pfam" id="PF00686">
    <property type="entry name" value="CBM_20"/>
    <property type="match status" value="2"/>
</dbReference>
<feature type="domain" description="CBM20" evidence="12">
    <location>
        <begin position="1"/>
        <end position="101"/>
    </location>
</feature>
<keyword evidence="14" id="KW-1185">Reference proteome</keyword>
<dbReference type="InterPro" id="IPR013783">
    <property type="entry name" value="Ig-like_fold"/>
</dbReference>